<gene>
    <name evidence="1" type="ORF">C0068_01630</name>
</gene>
<evidence type="ECO:0000313" key="2">
    <source>
        <dbReference type="Proteomes" id="UP000237222"/>
    </source>
</evidence>
<evidence type="ECO:0000313" key="1">
    <source>
        <dbReference type="EMBL" id="POP54511.1"/>
    </source>
</evidence>
<proteinExistence type="predicted"/>
<sequence length="601" mass="68365">MSADPIIYCLEHLTDYLQFERLCSDVMSGTLYPNIEPIGGTGDRGRDALHYEETDNKKTIFAYSVRSDWRIKLRHDCDRILNERHNPSDVVFVCTATLSGDDRDKERRYISDKYGWDIEFFDLERLRVLLTGPLRYLLPKHPAIFCPPWFPRRGGLSIEESRDTLIIDHTEEDHAFAVWLSRKLSVAGYKTWCYGAAPLAGEDADTSIRKLIETRAALYLPVLSISSLANGDLMARAAIASTTPGRIIACAVKAVSLGNVFRKLFQSEPARFDEGWSVGLSDLLASLENRGIRRELSREQGKSIALRAYMPDPLTRAEKQLVHTNVFAVTIPKSLLICELSRNLDDLDIQNLRGKWAFVVASEKTLISFDYPPPEVPLKGRRQAEFAWDSFPEREGIKTINAIKQLVRKSAEIACVKGGLAFCPDRQVFYFPMRDEKPESIALTLIDGEKSRVNMTGERQWGYGDRATTIRYQLGPKFKVSFDDQKNWWITTRIYVRVTDIKGVPFEDRYIGPRRKKVTKSWWNKQWSARTLGLMQALCAANGDGNIEIGEGKRKVSISATPLLWECPIAIDVEAVDKIGDIHEELAALSYYNYDEELEDE</sequence>
<dbReference type="OrthoDB" id="7069080at2"/>
<reference evidence="1 2" key="1">
    <citation type="submission" date="2018-01" db="EMBL/GenBank/DDBJ databases">
        <authorList>
            <person name="Yu X.-D."/>
        </authorList>
    </citation>
    <scope>NUCLEOTIDE SEQUENCE [LARGE SCALE GENOMIC DNA]</scope>
    <source>
        <strain evidence="1 2">ZX-21</strain>
    </source>
</reference>
<dbReference type="RefSeq" id="WP_146047820.1">
    <property type="nucleotide sequence ID" value="NZ_PQGG01000005.1"/>
</dbReference>
<name>A0A2S4HLE7_9GAMM</name>
<accession>A0A2S4HLE7</accession>
<protein>
    <submittedName>
        <fullName evidence="1">Uncharacterized protein</fullName>
    </submittedName>
</protein>
<dbReference type="EMBL" id="PQGG01000005">
    <property type="protein sequence ID" value="POP54511.1"/>
    <property type="molecule type" value="Genomic_DNA"/>
</dbReference>
<organism evidence="1 2">
    <name type="scientific">Zhongshania marina</name>
    <dbReference type="NCBI Taxonomy" id="2304603"/>
    <lineage>
        <taxon>Bacteria</taxon>
        <taxon>Pseudomonadati</taxon>
        <taxon>Pseudomonadota</taxon>
        <taxon>Gammaproteobacteria</taxon>
        <taxon>Cellvibrionales</taxon>
        <taxon>Spongiibacteraceae</taxon>
        <taxon>Zhongshania</taxon>
    </lineage>
</organism>
<dbReference type="Proteomes" id="UP000237222">
    <property type="component" value="Unassembled WGS sequence"/>
</dbReference>
<comment type="caution">
    <text evidence="1">The sequence shown here is derived from an EMBL/GenBank/DDBJ whole genome shotgun (WGS) entry which is preliminary data.</text>
</comment>
<dbReference type="AlphaFoldDB" id="A0A2S4HLE7"/>